<feature type="transmembrane region" description="Helical" evidence="1">
    <location>
        <begin position="49"/>
        <end position="78"/>
    </location>
</feature>
<dbReference type="NCBIfam" id="TIGR04518">
    <property type="entry name" value="ECF_S_folT_fam"/>
    <property type="match status" value="1"/>
</dbReference>
<organism evidence="2 3">
    <name type="scientific">Aminomonas paucivorans DSM 12260</name>
    <dbReference type="NCBI Taxonomy" id="584708"/>
    <lineage>
        <taxon>Bacteria</taxon>
        <taxon>Thermotogati</taxon>
        <taxon>Synergistota</taxon>
        <taxon>Synergistia</taxon>
        <taxon>Synergistales</taxon>
        <taxon>Synergistaceae</taxon>
        <taxon>Aminomonas</taxon>
    </lineage>
</organism>
<evidence type="ECO:0008006" key="4">
    <source>
        <dbReference type="Google" id="ProtNLM"/>
    </source>
</evidence>
<keyword evidence="3" id="KW-1185">Reference proteome</keyword>
<dbReference type="RefSeq" id="WP_006300081.1">
    <property type="nucleotide sequence ID" value="NZ_CM001022.1"/>
</dbReference>
<gene>
    <name evidence="2" type="ORF">Apau_0493</name>
</gene>
<proteinExistence type="predicted"/>
<dbReference type="GO" id="GO:0016020">
    <property type="term" value="C:membrane"/>
    <property type="evidence" value="ECO:0007669"/>
    <property type="project" value="InterPro"/>
</dbReference>
<reference evidence="2 3" key="1">
    <citation type="journal article" date="2010" name="Stand. Genomic Sci.">
        <title>Non-contiguous finished genome sequence of Aminomonas paucivorans type strain (GLU-3).</title>
        <authorList>
            <person name="Pitluck S."/>
            <person name="Yasawong M."/>
            <person name="Held B."/>
            <person name="Lapidus A."/>
            <person name="Nolan M."/>
            <person name="Copeland A."/>
            <person name="Lucas S."/>
            <person name="Del Rio T.G."/>
            <person name="Tice H."/>
            <person name="Cheng J.F."/>
            <person name="Chertkov O."/>
            <person name="Goodwin L."/>
            <person name="Tapia R."/>
            <person name="Han C."/>
            <person name="Liolios K."/>
            <person name="Ivanova N."/>
            <person name="Mavromatis K."/>
            <person name="Ovchinnikova G."/>
            <person name="Pati A."/>
            <person name="Chen A."/>
            <person name="Palaniappan K."/>
            <person name="Land M."/>
            <person name="Hauser L."/>
            <person name="Chang Y.J."/>
            <person name="Jeffries C.D."/>
            <person name="Pukall R."/>
            <person name="Spring S."/>
            <person name="Rohde M."/>
            <person name="Sikorski J."/>
            <person name="Goker M."/>
            <person name="Woyke T."/>
            <person name="Bristow J."/>
            <person name="Eisen J.A."/>
            <person name="Markowitz V."/>
            <person name="Hugenholtz P."/>
            <person name="Kyrpides N.C."/>
            <person name="Klenk H.P."/>
        </authorList>
    </citation>
    <scope>NUCLEOTIDE SEQUENCE [LARGE SCALE GENOMIC DNA]</scope>
    <source>
        <strain evidence="2 3">DSM 12260</strain>
    </source>
</reference>
<evidence type="ECO:0000313" key="2">
    <source>
        <dbReference type="EMBL" id="EFQ22927.1"/>
    </source>
</evidence>
<dbReference type="InterPro" id="IPR030949">
    <property type="entry name" value="ECF_S_folate_fam"/>
</dbReference>
<dbReference type="EMBL" id="CM001022">
    <property type="protein sequence ID" value="EFQ22927.1"/>
    <property type="molecule type" value="Genomic_DNA"/>
</dbReference>
<dbReference type="OrthoDB" id="4624at2"/>
<evidence type="ECO:0000313" key="3">
    <source>
        <dbReference type="Proteomes" id="UP000005096"/>
    </source>
</evidence>
<dbReference type="Proteomes" id="UP000005096">
    <property type="component" value="Chromosome"/>
</dbReference>
<dbReference type="PaxDb" id="584708-Apau_0493"/>
<dbReference type="STRING" id="584708.Apau_0493"/>
<name>E3CZZ5_9BACT</name>
<dbReference type="eggNOG" id="COG3275">
    <property type="taxonomic scope" value="Bacteria"/>
</dbReference>
<feature type="transmembrane region" description="Helical" evidence="1">
    <location>
        <begin position="115"/>
        <end position="139"/>
    </location>
</feature>
<dbReference type="HOGENOM" id="CLU_098232_4_0_0"/>
<dbReference type="Gene3D" id="1.10.1760.20">
    <property type="match status" value="1"/>
</dbReference>
<dbReference type="Pfam" id="PF07155">
    <property type="entry name" value="ECF-ribofla_trS"/>
    <property type="match status" value="1"/>
</dbReference>
<keyword evidence="1" id="KW-0472">Membrane</keyword>
<dbReference type="InterPro" id="IPR009825">
    <property type="entry name" value="ECF_substrate-spec-like"/>
</dbReference>
<keyword evidence="1" id="KW-0812">Transmembrane</keyword>
<accession>E3CZZ5</accession>
<feature type="transmembrane region" description="Helical" evidence="1">
    <location>
        <begin position="151"/>
        <end position="169"/>
    </location>
</feature>
<evidence type="ECO:0000256" key="1">
    <source>
        <dbReference type="SAM" id="Phobius"/>
    </source>
</evidence>
<dbReference type="AlphaFoldDB" id="E3CZZ5"/>
<feature type="transmembrane region" description="Helical" evidence="1">
    <location>
        <begin position="14"/>
        <end position="37"/>
    </location>
</feature>
<sequence>MEPRRLWRPTTRELVFLGLLVGLNVVLTRVASIRIALGPVEGVRLGLGHLPVVLASLGMGPAAGTLVGALGDLLGYWVQPMGPYMPHFTAAAALGGALPGLLWRVWPGRPGLPGLLAAVGAPYLLVSCLLVPLILRHLFGLPLAATVPPRLVAAVVTVPAYAFLCRILLERARLAPSPFLRR</sequence>
<feature type="transmembrane region" description="Helical" evidence="1">
    <location>
        <begin position="84"/>
        <end position="103"/>
    </location>
</feature>
<protein>
    <recommendedName>
        <fullName evidence="4">Signal transduction histidine kinase, LytS</fullName>
    </recommendedName>
</protein>
<keyword evidence="1" id="KW-1133">Transmembrane helix</keyword>